<dbReference type="HOGENOM" id="CLU_2225015_0_0_1"/>
<dbReference type="RefSeq" id="XP_003656557.1">
    <property type="nucleotide sequence ID" value="XM_003656509.1"/>
</dbReference>
<evidence type="ECO:0000313" key="2">
    <source>
        <dbReference type="Proteomes" id="UP000008181"/>
    </source>
</evidence>
<protein>
    <submittedName>
        <fullName evidence="1">Uncharacterized protein</fullName>
    </submittedName>
</protein>
<organism evidence="1 2">
    <name type="scientific">Thermothielavioides terrestris (strain ATCC 38088 / NRRL 8126)</name>
    <name type="common">Thielavia terrestris</name>
    <dbReference type="NCBI Taxonomy" id="578455"/>
    <lineage>
        <taxon>Eukaryota</taxon>
        <taxon>Fungi</taxon>
        <taxon>Dikarya</taxon>
        <taxon>Ascomycota</taxon>
        <taxon>Pezizomycotina</taxon>
        <taxon>Sordariomycetes</taxon>
        <taxon>Sordariomycetidae</taxon>
        <taxon>Sordariales</taxon>
        <taxon>Chaetomiaceae</taxon>
        <taxon>Thermothielavioides</taxon>
        <taxon>Thermothielavioides terrestris</taxon>
    </lineage>
</organism>
<reference evidence="1 2" key="1">
    <citation type="journal article" date="2011" name="Nat. Biotechnol.">
        <title>Comparative genomic analysis of the thermophilic biomass-degrading fungi Myceliophthora thermophila and Thielavia terrestris.</title>
        <authorList>
            <person name="Berka R.M."/>
            <person name="Grigoriev I.V."/>
            <person name="Otillar R."/>
            <person name="Salamov A."/>
            <person name="Grimwood J."/>
            <person name="Reid I."/>
            <person name="Ishmael N."/>
            <person name="John T."/>
            <person name="Darmond C."/>
            <person name="Moisan M.-C."/>
            <person name="Henrissat B."/>
            <person name="Coutinho P.M."/>
            <person name="Lombard V."/>
            <person name="Natvig D.O."/>
            <person name="Lindquist E."/>
            <person name="Schmutz J."/>
            <person name="Lucas S."/>
            <person name="Harris P."/>
            <person name="Powlowski J."/>
            <person name="Bellemare A."/>
            <person name="Taylor D."/>
            <person name="Butler G."/>
            <person name="de Vries R.P."/>
            <person name="Allijn I.E."/>
            <person name="van den Brink J."/>
            <person name="Ushinsky S."/>
            <person name="Storms R."/>
            <person name="Powell A.J."/>
            <person name="Paulsen I.T."/>
            <person name="Elbourne L.D.H."/>
            <person name="Baker S.E."/>
            <person name="Magnuson J."/>
            <person name="LaBoissiere S."/>
            <person name="Clutterbuck A.J."/>
            <person name="Martinez D."/>
            <person name="Wogulis M."/>
            <person name="de Leon A.L."/>
            <person name="Rey M.W."/>
            <person name="Tsang A."/>
        </authorList>
    </citation>
    <scope>NUCLEOTIDE SEQUENCE [LARGE SCALE GENOMIC DNA]</scope>
    <source>
        <strain evidence="2">ATCC 38088 / NRRL 8126</strain>
    </source>
</reference>
<dbReference type="GeneID" id="11522411"/>
<dbReference type="Proteomes" id="UP000008181">
    <property type="component" value="Chromosome 5"/>
</dbReference>
<dbReference type="KEGG" id="ttt:THITE_2091721"/>
<proteinExistence type="predicted"/>
<dbReference type="AlphaFoldDB" id="G2RET8"/>
<accession>G2RET8</accession>
<keyword evidence="2" id="KW-1185">Reference proteome</keyword>
<dbReference type="EMBL" id="CP003013">
    <property type="protein sequence ID" value="AEO70221.1"/>
    <property type="molecule type" value="Genomic_DNA"/>
</dbReference>
<name>G2RET8_THETT</name>
<sequence length="106" mass="10972">MPRAAHPAANYMSIFAGCVPRPGRAGFSGRCLGTALLSFSGQGNGDPRVTSTSNLPQAVTGTAARHLAVFFCLLEAADAEKAGSLVEQIRCGPGLLSEQSNRLVLL</sequence>
<evidence type="ECO:0000313" key="1">
    <source>
        <dbReference type="EMBL" id="AEO70221.1"/>
    </source>
</evidence>
<gene>
    <name evidence="1" type="ORF">THITE_2091721</name>
</gene>
<dbReference type="PROSITE" id="PS51257">
    <property type="entry name" value="PROKAR_LIPOPROTEIN"/>
    <property type="match status" value="1"/>
</dbReference>